<feature type="compositionally biased region" description="Polar residues" evidence="1">
    <location>
        <begin position="403"/>
        <end position="416"/>
    </location>
</feature>
<accession>A0A8I6Y1Z5</accession>
<dbReference type="PANTHER" id="PTHR33075">
    <property type="entry name" value="OS02G0499800 PROTEIN"/>
    <property type="match status" value="1"/>
</dbReference>
<reference evidence="3" key="2">
    <citation type="submission" date="2020-10" db="EMBL/GenBank/DDBJ databases">
        <authorList>
            <person name="Scholz U."/>
            <person name="Mascher M."/>
            <person name="Fiebig A."/>
        </authorList>
    </citation>
    <scope>NUCLEOTIDE SEQUENCE [LARGE SCALE GENOMIC DNA]</scope>
    <source>
        <strain evidence="3">cv. Morex</strain>
    </source>
</reference>
<dbReference type="Proteomes" id="UP000011116">
    <property type="component" value="Chromosome 6H"/>
</dbReference>
<reference evidence="4" key="1">
    <citation type="journal article" date="2012" name="Nature">
        <title>A physical, genetic and functional sequence assembly of the barley genome.</title>
        <authorList>
            <consortium name="The International Barley Genome Sequencing Consortium"/>
            <person name="Mayer K.F."/>
            <person name="Waugh R."/>
            <person name="Brown J.W."/>
            <person name="Schulman A."/>
            <person name="Langridge P."/>
            <person name="Platzer M."/>
            <person name="Fincher G.B."/>
            <person name="Muehlbauer G.J."/>
            <person name="Sato K."/>
            <person name="Close T.J."/>
            <person name="Wise R.P."/>
            <person name="Stein N."/>
        </authorList>
    </citation>
    <scope>NUCLEOTIDE SEQUENCE [LARGE SCALE GENOMIC DNA]</scope>
    <source>
        <strain evidence="4">cv. Morex</strain>
    </source>
</reference>
<sequence length="523" mass="56194">MANFELDPQFFLPPGHNIIDGGPDRLPRTYTTPAIPITRRHECFVIADVHPAPSADHLVQGIGFRGQEGFRHGCLMLLGVPLYFRNAEDLWDAVNTFGEFHHWVSDDPYLVRSIVFASFPDDRLVPRIPPNDEDPMPLNGNPHPLPGHLVNDNLQFSLPPYPALGWNAVPLAPEDPVVPAAAAADDGGWGQPPAAADGGGWEPEAAPEAPTADPVQDQESMVIDQPSPSSSDMVHELVDLDPQPQGDIEAEPIDQAPPALNLEVIVANPVAPDADMAPVVQCPVAEPEEDVLGAEEAQDDNPLGIVPYKPPQIQSDNLFVGATRVFYGPPLPPVLSWSRAFDALMGAATSVHVPRQLQMPMAAPIVIPKRSWAAAFDTAAPALPPPEPASSTLSVDEVIPVSPSSSAQDLSFQSPAPTKKETRKKATPVVDSSVRRCTHGSIKRDGFKPILQQLPAHVPKQRKPKAKPMLSPPQESDDVQVHPATLIPVIQAVGQTLGIAPEMLTVDRLMEDRAHSAPPSADD</sequence>
<dbReference type="Gramene" id="HORVU.MOREX.r3.6HG0586550.1">
    <property type="protein sequence ID" value="HORVU.MOREX.r3.6HG0586550.1"/>
    <property type="gene ID" value="HORVU.MOREX.r3.6HG0586550"/>
</dbReference>
<name>A0A8I6Y1Z5_HORVV</name>
<feature type="region of interest" description="Disordered" evidence="1">
    <location>
        <begin position="180"/>
        <end position="232"/>
    </location>
</feature>
<dbReference type="Pfam" id="PF24530">
    <property type="entry name" value="DUF7597"/>
    <property type="match status" value="1"/>
</dbReference>
<feature type="compositionally biased region" description="Low complexity" evidence="1">
    <location>
        <begin position="180"/>
        <end position="214"/>
    </location>
</feature>
<organism evidence="3 4">
    <name type="scientific">Hordeum vulgare subsp. vulgare</name>
    <name type="common">Domesticated barley</name>
    <dbReference type="NCBI Taxonomy" id="112509"/>
    <lineage>
        <taxon>Eukaryota</taxon>
        <taxon>Viridiplantae</taxon>
        <taxon>Streptophyta</taxon>
        <taxon>Embryophyta</taxon>
        <taxon>Tracheophyta</taxon>
        <taxon>Spermatophyta</taxon>
        <taxon>Magnoliopsida</taxon>
        <taxon>Liliopsida</taxon>
        <taxon>Poales</taxon>
        <taxon>Poaceae</taxon>
        <taxon>BOP clade</taxon>
        <taxon>Pooideae</taxon>
        <taxon>Triticodae</taxon>
        <taxon>Triticeae</taxon>
        <taxon>Hordeinae</taxon>
        <taxon>Hordeum</taxon>
    </lineage>
</organism>
<keyword evidence="4" id="KW-1185">Reference proteome</keyword>
<evidence type="ECO:0000313" key="3">
    <source>
        <dbReference type="EnsemblPlants" id="HORVU.MOREX.r3.6HG0586550.1"/>
    </source>
</evidence>
<evidence type="ECO:0000313" key="4">
    <source>
        <dbReference type="Proteomes" id="UP000011116"/>
    </source>
</evidence>
<feature type="region of interest" description="Disordered" evidence="1">
    <location>
        <begin position="459"/>
        <end position="478"/>
    </location>
</feature>
<proteinExistence type="predicted"/>
<evidence type="ECO:0000259" key="2">
    <source>
        <dbReference type="Pfam" id="PF24530"/>
    </source>
</evidence>
<dbReference type="InterPro" id="IPR056018">
    <property type="entry name" value="DUF7597"/>
</dbReference>
<feature type="domain" description="DUF7597" evidence="2">
    <location>
        <begin position="7"/>
        <end position="58"/>
    </location>
</feature>
<feature type="region of interest" description="Disordered" evidence="1">
    <location>
        <begin position="403"/>
        <end position="431"/>
    </location>
</feature>
<dbReference type="AlphaFoldDB" id="A0A8I6Y1Z5"/>
<reference evidence="3" key="3">
    <citation type="submission" date="2022-01" db="UniProtKB">
        <authorList>
            <consortium name="EnsemblPlants"/>
        </authorList>
    </citation>
    <scope>IDENTIFICATION</scope>
    <source>
        <strain evidence="3">subsp. vulgare</strain>
    </source>
</reference>
<protein>
    <recommendedName>
        <fullName evidence="2">DUF7597 domain-containing protein</fullName>
    </recommendedName>
</protein>
<evidence type="ECO:0000256" key="1">
    <source>
        <dbReference type="SAM" id="MobiDB-lite"/>
    </source>
</evidence>
<dbReference type="PANTHER" id="PTHR33075:SF10">
    <property type="entry name" value="DUF4283 DOMAIN-CONTAINING PROTEIN"/>
    <property type="match status" value="1"/>
</dbReference>
<dbReference type="EnsemblPlants" id="HORVU.MOREX.r3.6HG0586550.1">
    <property type="protein sequence ID" value="HORVU.MOREX.r3.6HG0586550.1"/>
    <property type="gene ID" value="HORVU.MOREX.r3.6HG0586550"/>
</dbReference>